<sequence length="229" mass="25880">MAEEKKIEIIQTEDGSHSLFLPDMDETYHSSHGAIQESRHVFIKHGLDDWAAQHHADTINILEIGFGTGLNALLAYEWAHQHKKNVVFYTLEAYPLKEEITTQLNYPAQMGQEDFDAPFQQMHQCSWGTLHQLSPYFSIYKIHDKLETVSFPAVNCQLVFFDAFAPSKQEEMWALPLLEKVTDQLVNGGALSTYCAKGQLKRDLKSLGLTVESLPGPPGKFQMVRASKA</sequence>
<proteinExistence type="predicted"/>
<evidence type="ECO:0000313" key="2">
    <source>
        <dbReference type="EMBL" id="BDC98052.1"/>
    </source>
</evidence>
<dbReference type="PANTHER" id="PTHR39963:SF1">
    <property type="entry name" value="MNMC-LIKE METHYLTRANSFERASE DOMAIN-CONTAINING PROTEIN"/>
    <property type="match status" value="1"/>
</dbReference>
<protein>
    <recommendedName>
        <fullName evidence="1">MnmC-like methyltransferase domain-containing protein</fullName>
    </recommendedName>
</protein>
<organism evidence="2 3">
    <name type="scientific">Persicobacter psychrovividus</name>
    <dbReference type="NCBI Taxonomy" id="387638"/>
    <lineage>
        <taxon>Bacteria</taxon>
        <taxon>Pseudomonadati</taxon>
        <taxon>Bacteroidota</taxon>
        <taxon>Cytophagia</taxon>
        <taxon>Cytophagales</taxon>
        <taxon>Persicobacteraceae</taxon>
        <taxon>Persicobacter</taxon>
    </lineage>
</organism>
<evidence type="ECO:0000259" key="1">
    <source>
        <dbReference type="Pfam" id="PF05430"/>
    </source>
</evidence>
<dbReference type="NCBIfam" id="NF033855">
    <property type="entry name" value="tRNA_MNMC2"/>
    <property type="match status" value="1"/>
</dbReference>
<keyword evidence="3" id="KW-1185">Reference proteome</keyword>
<dbReference type="Gene3D" id="3.40.50.150">
    <property type="entry name" value="Vaccinia Virus protein VP39"/>
    <property type="match status" value="1"/>
</dbReference>
<accession>A0ABM7VAV7</accession>
<dbReference type="EMBL" id="AP025292">
    <property type="protein sequence ID" value="BDC98052.1"/>
    <property type="molecule type" value="Genomic_DNA"/>
</dbReference>
<reference evidence="2 3" key="1">
    <citation type="submission" date="2021-12" db="EMBL/GenBank/DDBJ databases">
        <title>Genome sequencing of bacteria with rrn-lacking chromosome and rrn-plasmid.</title>
        <authorList>
            <person name="Anda M."/>
            <person name="Iwasaki W."/>
        </authorList>
    </citation>
    <scope>NUCLEOTIDE SEQUENCE [LARGE SCALE GENOMIC DNA]</scope>
    <source>
        <strain evidence="2 3">NBRC 101262</strain>
    </source>
</reference>
<dbReference type="Proteomes" id="UP001354989">
    <property type="component" value="Chromosome"/>
</dbReference>
<name>A0ABM7VAV7_9BACT</name>
<dbReference type="InterPro" id="IPR047785">
    <property type="entry name" value="tRNA_MNMC2"/>
</dbReference>
<dbReference type="InterPro" id="IPR008471">
    <property type="entry name" value="MnmC-like_methylTransf"/>
</dbReference>
<dbReference type="RefSeq" id="WP_332919747.1">
    <property type="nucleotide sequence ID" value="NZ_AP025292.1"/>
</dbReference>
<dbReference type="InterPro" id="IPR029063">
    <property type="entry name" value="SAM-dependent_MTases_sf"/>
</dbReference>
<dbReference type="Pfam" id="PF05430">
    <property type="entry name" value="Methyltransf_30"/>
    <property type="match status" value="1"/>
</dbReference>
<feature type="domain" description="MnmC-like methyltransferase" evidence="1">
    <location>
        <begin position="144"/>
        <end position="228"/>
    </location>
</feature>
<evidence type="ECO:0000313" key="3">
    <source>
        <dbReference type="Proteomes" id="UP001354989"/>
    </source>
</evidence>
<dbReference type="SUPFAM" id="SSF53335">
    <property type="entry name" value="S-adenosyl-L-methionine-dependent methyltransferases"/>
    <property type="match status" value="1"/>
</dbReference>
<gene>
    <name evidence="2" type="ORF">PEPS_03330</name>
</gene>
<dbReference type="PANTHER" id="PTHR39963">
    <property type="entry name" value="SLL0983 PROTEIN"/>
    <property type="match status" value="1"/>
</dbReference>